<dbReference type="Proteomes" id="UP000198644">
    <property type="component" value="Unassembled WGS sequence"/>
</dbReference>
<comment type="catalytic activity">
    <reaction evidence="3">
        <text>5-(methylsulfanyl)-alpha-D-ribose 1-phosphate = 5-(methylsulfanyl)-D-ribulose 1-phosphate</text>
        <dbReference type="Rhea" id="RHEA:19989"/>
        <dbReference type="ChEBI" id="CHEBI:58533"/>
        <dbReference type="ChEBI" id="CHEBI:58548"/>
        <dbReference type="EC" id="5.3.1.23"/>
    </reaction>
    <physiologicalReaction direction="left-to-right" evidence="3">
        <dbReference type="Rhea" id="RHEA:19990"/>
    </physiologicalReaction>
</comment>
<dbReference type="EMBL" id="FOYW01000002">
    <property type="protein sequence ID" value="SFR78680.1"/>
    <property type="molecule type" value="Genomic_DNA"/>
</dbReference>
<sequence>MSKNSASQTEIPRNTGTVAIRWSQSALELLDQRLLPREEHWLTIEDAPGVARAIREMVVRGAPAIGISAAYGVALAARTADDGRWQRDVEAAIEELAASRPTAVNLFWALERMKGVLSECETREDGVLRLAAEAVAIHEEDLASNLTMADLALEAMDLQRPCSVLTHCNTGALATGGYGTALGVIRRLHERSLLKRVYADETRPWLQGARLTAWELMRDDIPVTLNAEGAAASLMARGDVKWVIVGADRITANGDVANKIGTYSLAVLARHHKVRFMVVAPSSTVDMAMETGDQIPIEERDGTELREMGGIRTAPEKVRVHNPVFDVTPAGLIDLIVTERGVVHSPNVAGMHNLFG</sequence>
<keyword evidence="1 5" id="KW-0413">Isomerase</keyword>
<dbReference type="GO" id="GO:0046523">
    <property type="term" value="F:S-methyl-5-thioribose-1-phosphate isomerase activity"/>
    <property type="evidence" value="ECO:0007669"/>
    <property type="project" value="UniProtKB-UniRule"/>
</dbReference>
<dbReference type="FunFam" id="3.40.50.10470:FF:000006">
    <property type="entry name" value="Methylthioribose-1-phosphate isomerase"/>
    <property type="match status" value="1"/>
</dbReference>
<dbReference type="FunFam" id="1.20.120.420:FF:000003">
    <property type="entry name" value="Methylthioribose-1-phosphate isomerase"/>
    <property type="match status" value="1"/>
</dbReference>
<dbReference type="InterPro" id="IPR000649">
    <property type="entry name" value="IF-2B-related"/>
</dbReference>
<evidence type="ECO:0000256" key="2">
    <source>
        <dbReference type="ARBA" id="ARBA00050906"/>
    </source>
</evidence>
<dbReference type="Gene3D" id="1.20.120.420">
    <property type="entry name" value="translation initiation factor eif-2b, domain 1"/>
    <property type="match status" value="1"/>
</dbReference>
<dbReference type="AlphaFoldDB" id="A0A1I6JJ81"/>
<comment type="catalytic activity">
    <reaction evidence="2">
        <text>5-deoxy-alpha-D-ribose 1-phosphate = 5-deoxy-D-ribulose 1-phosphate</text>
        <dbReference type="Rhea" id="RHEA:61296"/>
        <dbReference type="ChEBI" id="CHEBI:58749"/>
        <dbReference type="ChEBI" id="CHEBI:144504"/>
    </reaction>
    <physiologicalReaction direction="left-to-right" evidence="2">
        <dbReference type="Rhea" id="RHEA:61297"/>
    </physiologicalReaction>
</comment>
<evidence type="ECO:0000256" key="5">
    <source>
        <dbReference type="HAMAP-Rule" id="MF_01678"/>
    </source>
</evidence>
<dbReference type="STRING" id="650891.SAMN05216203_3048"/>
<dbReference type="InterPro" id="IPR005251">
    <property type="entry name" value="IF-M1Pi"/>
</dbReference>
<evidence type="ECO:0000256" key="4">
    <source>
        <dbReference type="ARBA" id="ARBA00058145"/>
    </source>
</evidence>
<feature type="binding site" evidence="5">
    <location>
        <begin position="60"/>
        <end position="62"/>
    </location>
    <ligand>
        <name>substrate</name>
    </ligand>
</feature>
<dbReference type="InterPro" id="IPR042529">
    <property type="entry name" value="IF_2B-like_C"/>
</dbReference>
<feature type="binding site" evidence="5">
    <location>
        <begin position="258"/>
        <end position="259"/>
    </location>
    <ligand>
        <name>substrate</name>
    </ligand>
</feature>
<protein>
    <recommendedName>
        <fullName evidence="5">Methylthioribose-1-phosphate isomerase</fullName>
        <shortName evidence="5">M1Pi</shortName>
        <shortName evidence="5">MTR-1-P isomerase</shortName>
        <ecNumber evidence="5">5.3.1.23</ecNumber>
    </recommendedName>
    <alternativeName>
        <fullName evidence="5">S-methyl-5-thioribose-1-phosphate isomerase</fullName>
    </alternativeName>
</protein>
<dbReference type="SUPFAM" id="SSF100950">
    <property type="entry name" value="NagB/RpiA/CoA transferase-like"/>
    <property type="match status" value="1"/>
</dbReference>
<dbReference type="Gene3D" id="3.40.50.10470">
    <property type="entry name" value="Translation initiation factor eif-2b, domain 2"/>
    <property type="match status" value="1"/>
</dbReference>
<keyword evidence="7" id="KW-1185">Reference proteome</keyword>
<comment type="similarity">
    <text evidence="5">Belongs to the EIF-2B alpha/beta/delta subunits family. MtnA subfamily.</text>
</comment>
<evidence type="ECO:0000256" key="1">
    <source>
        <dbReference type="ARBA" id="ARBA00023235"/>
    </source>
</evidence>
<comment type="function">
    <text evidence="4">Catalyzes the interconversion of methylthioribose-1-phosphate (MTR-1-P) into methylthioribulose-1-phosphate (MTRu-1-P). Also catalyzes the interconversion of 5-deoxyribose 1-phosphate and 5-deoxyribulose 1-phosphate. Part of a bifunctional DHAP-shunt salvage pathway for SAM by-products.</text>
</comment>
<dbReference type="OrthoDB" id="9803436at2"/>
<feature type="binding site" evidence="5">
    <location>
        <position position="207"/>
    </location>
    <ligand>
        <name>substrate</name>
    </ligand>
</feature>
<dbReference type="PANTHER" id="PTHR43475:SF1">
    <property type="entry name" value="METHYLTHIORIBOSE-1-PHOSPHATE ISOMERASE"/>
    <property type="match status" value="1"/>
</dbReference>
<feature type="active site" description="Proton donor" evidence="5">
    <location>
        <position position="248"/>
    </location>
</feature>
<dbReference type="HAMAP" id="MF_01678">
    <property type="entry name" value="Salvage_MtnA"/>
    <property type="match status" value="1"/>
</dbReference>
<dbReference type="NCBIfam" id="NF004326">
    <property type="entry name" value="PRK05720.1"/>
    <property type="match status" value="1"/>
</dbReference>
<dbReference type="NCBIfam" id="TIGR00524">
    <property type="entry name" value="eIF-2B_rel"/>
    <property type="match status" value="1"/>
</dbReference>
<dbReference type="Pfam" id="PF01008">
    <property type="entry name" value="IF-2B"/>
    <property type="match status" value="1"/>
</dbReference>
<evidence type="ECO:0000256" key="3">
    <source>
        <dbReference type="ARBA" id="ARBA00051169"/>
    </source>
</evidence>
<reference evidence="6 7" key="1">
    <citation type="submission" date="2016-10" db="EMBL/GenBank/DDBJ databases">
        <authorList>
            <person name="de Groot N.N."/>
        </authorList>
    </citation>
    <scope>NUCLEOTIDE SEQUENCE [LARGE SCALE GENOMIC DNA]</scope>
    <source>
        <strain evidence="6 7">CGMCC 1.9167</strain>
    </source>
</reference>
<keyword evidence="5" id="KW-0028">Amino-acid biosynthesis</keyword>
<feature type="site" description="Transition state stabilizer" evidence="5">
    <location>
        <position position="168"/>
    </location>
</feature>
<dbReference type="PANTHER" id="PTHR43475">
    <property type="entry name" value="METHYLTHIORIBOSE-1-PHOSPHATE ISOMERASE"/>
    <property type="match status" value="1"/>
</dbReference>
<proteinExistence type="inferred from homology"/>
<gene>
    <name evidence="5" type="primary">mtnA</name>
    <name evidence="6" type="ORF">SAMN05216203_3048</name>
</gene>
<comment type="pathway">
    <text evidence="5">Amino-acid biosynthesis; L-methionine biosynthesis via salvage pathway; L-methionine from S-methyl-5-thio-alpha-D-ribose 1-phosphate: step 1/6.</text>
</comment>
<dbReference type="InterPro" id="IPR027363">
    <property type="entry name" value="M1Pi_N"/>
</dbReference>
<organism evidence="6 7">
    <name type="scientific">Marinobacter daqiaonensis</name>
    <dbReference type="NCBI Taxonomy" id="650891"/>
    <lineage>
        <taxon>Bacteria</taxon>
        <taxon>Pseudomonadati</taxon>
        <taxon>Pseudomonadota</taxon>
        <taxon>Gammaproteobacteria</taxon>
        <taxon>Pseudomonadales</taxon>
        <taxon>Marinobacteraceae</taxon>
        <taxon>Marinobacter</taxon>
    </lineage>
</organism>
<evidence type="ECO:0000313" key="7">
    <source>
        <dbReference type="Proteomes" id="UP000198644"/>
    </source>
</evidence>
<accession>A0A1I6JJ81</accession>
<feature type="binding site" evidence="5">
    <location>
        <position position="100"/>
    </location>
    <ligand>
        <name>substrate</name>
    </ligand>
</feature>
<dbReference type="GO" id="GO:0019509">
    <property type="term" value="P:L-methionine salvage from methylthioadenosine"/>
    <property type="evidence" value="ECO:0007669"/>
    <property type="project" value="UniProtKB-UniRule"/>
</dbReference>
<dbReference type="InterPro" id="IPR037171">
    <property type="entry name" value="NagB/RpiA_transferase-like"/>
</dbReference>
<dbReference type="NCBIfam" id="TIGR00512">
    <property type="entry name" value="salvage_mtnA"/>
    <property type="match status" value="1"/>
</dbReference>
<name>A0A1I6JJ81_9GAMM</name>
<keyword evidence="5" id="KW-0486">Methionine biosynthesis</keyword>
<dbReference type="RefSeq" id="WP_092014937.1">
    <property type="nucleotide sequence ID" value="NZ_FOYW01000002.1"/>
</dbReference>
<dbReference type="EC" id="5.3.1.23" evidence="5"/>
<dbReference type="InterPro" id="IPR011559">
    <property type="entry name" value="Initiation_fac_2B_a/b/d"/>
</dbReference>
<evidence type="ECO:0000313" key="6">
    <source>
        <dbReference type="EMBL" id="SFR78680.1"/>
    </source>
</evidence>
<dbReference type="UniPathway" id="UPA00904">
    <property type="reaction ID" value="UER00874"/>
</dbReference>